<dbReference type="Proteomes" id="UP000184121">
    <property type="component" value="Unassembled WGS sequence"/>
</dbReference>
<dbReference type="RefSeq" id="WP_072972330.1">
    <property type="nucleotide sequence ID" value="NZ_FRBY01000003.1"/>
</dbReference>
<sequence length="95" mass="10595">MKSIFFKKSAAFHAWYCQIHKNLTAGFRAIENHILIIVILDRYQINHFLGVLPAIISNLLGQAAAKSILLLSGLNVAEEPVLSWSTARSSPKVMF</sequence>
<dbReference type="EMBL" id="FRBY01000003">
    <property type="protein sequence ID" value="SHM06427.1"/>
    <property type="molecule type" value="Genomic_DNA"/>
</dbReference>
<dbReference type="STRING" id="29534.SAMN05444366_2226"/>
<reference evidence="2" key="1">
    <citation type="submission" date="2016-11" db="EMBL/GenBank/DDBJ databases">
        <authorList>
            <person name="Varghese N."/>
            <person name="Submissions S."/>
        </authorList>
    </citation>
    <scope>NUCLEOTIDE SEQUENCE [LARGE SCALE GENOMIC DNA]</scope>
    <source>
        <strain evidence="2">DSM 1811</strain>
    </source>
</reference>
<name>A0A1M7FRX0_9FLAO</name>
<keyword evidence="2" id="KW-1185">Reference proteome</keyword>
<evidence type="ECO:0000313" key="2">
    <source>
        <dbReference type="Proteomes" id="UP000184121"/>
    </source>
</evidence>
<evidence type="ECO:0000313" key="1">
    <source>
        <dbReference type="EMBL" id="SHM06427.1"/>
    </source>
</evidence>
<accession>A0A1M7FRX0</accession>
<proteinExistence type="predicted"/>
<gene>
    <name evidence="1" type="ORF">SAMN05444366_2226</name>
</gene>
<dbReference type="AlphaFoldDB" id="A0A1M7FRX0"/>
<protein>
    <submittedName>
        <fullName evidence="1">Uncharacterized protein</fullName>
    </submittedName>
</protein>
<organism evidence="1 2">
    <name type="scientific">Flavobacterium saccharophilum</name>
    <dbReference type="NCBI Taxonomy" id="29534"/>
    <lineage>
        <taxon>Bacteria</taxon>
        <taxon>Pseudomonadati</taxon>
        <taxon>Bacteroidota</taxon>
        <taxon>Flavobacteriia</taxon>
        <taxon>Flavobacteriales</taxon>
        <taxon>Flavobacteriaceae</taxon>
        <taxon>Flavobacterium</taxon>
    </lineage>
</organism>